<dbReference type="AlphaFoldDB" id="A0A9Q4PVU0"/>
<organism evidence="1 2">
    <name type="scientific">Campylobacter ureolyticus</name>
    <dbReference type="NCBI Taxonomy" id="827"/>
    <lineage>
        <taxon>Bacteria</taxon>
        <taxon>Pseudomonadati</taxon>
        <taxon>Campylobacterota</taxon>
        <taxon>Epsilonproteobacteria</taxon>
        <taxon>Campylobacterales</taxon>
        <taxon>Campylobacteraceae</taxon>
        <taxon>Campylobacter</taxon>
    </lineage>
</organism>
<sequence>MQNTLNLTSTQVNIIRMGAVVLNYSSYILDQMTSSYKSELEIYTFFSRILNESIENIKEAFELKNSFRYMVKLYGGSGYRANIIDTKDDFLKYLLVENGIYKFIKYYTYELSSSNLKI</sequence>
<dbReference type="RefSeq" id="WP_269484671.1">
    <property type="nucleotide sequence ID" value="NZ_JAPXGO010000003.1"/>
</dbReference>
<reference evidence="1" key="1">
    <citation type="submission" date="2022-12" db="EMBL/GenBank/DDBJ databases">
        <title>Species Delineation and Comparative Genomics within the Campylobacter ureolyticus Complex.</title>
        <authorList>
            <person name="Maki J."/>
            <person name="Howard M."/>
            <person name="Connelly S."/>
            <person name="Hardy D.J."/>
            <person name="Cameron A."/>
        </authorList>
    </citation>
    <scope>NUCLEOTIDE SEQUENCE</scope>
    <source>
        <strain evidence="1">URMC_787</strain>
    </source>
</reference>
<proteinExistence type="predicted"/>
<comment type="caution">
    <text evidence="1">The sequence shown here is derived from an EMBL/GenBank/DDBJ whole genome shotgun (WGS) entry which is preliminary data.</text>
</comment>
<evidence type="ECO:0000313" key="1">
    <source>
        <dbReference type="EMBL" id="MCZ6159820.1"/>
    </source>
</evidence>
<dbReference type="Proteomes" id="UP001075225">
    <property type="component" value="Unassembled WGS sequence"/>
</dbReference>
<protein>
    <submittedName>
        <fullName evidence="1">Uncharacterized protein</fullName>
    </submittedName>
</protein>
<dbReference type="EMBL" id="JAPXGO010000003">
    <property type="protein sequence ID" value="MCZ6159820.1"/>
    <property type="molecule type" value="Genomic_DNA"/>
</dbReference>
<gene>
    <name evidence="1" type="ORF">O6B32_04930</name>
</gene>
<evidence type="ECO:0000313" key="2">
    <source>
        <dbReference type="Proteomes" id="UP001075225"/>
    </source>
</evidence>
<accession>A0A9Q4PVU0</accession>
<name>A0A9Q4PVU0_9BACT</name>